<protein>
    <submittedName>
        <fullName evidence="1">Uncharacterized protein</fullName>
    </submittedName>
</protein>
<accession>A0A401PBY6</accession>
<keyword evidence="2" id="KW-1185">Reference proteome</keyword>
<sequence>MSARVWFVTDRRILQDYPQQEIERALRQKCAEEEVEFRMVLMDEIVITIEQGALAQAEDGTGDTPDLCGLPIHCLNLSISKCPLLKVFKLTSPATVF</sequence>
<reference evidence="1 2" key="1">
    <citation type="journal article" date="2018" name="Nat. Ecol. Evol.">
        <title>Shark genomes provide insights into elasmobranch evolution and the origin of vertebrates.</title>
        <authorList>
            <person name="Hara Y"/>
            <person name="Yamaguchi K"/>
            <person name="Onimaru K"/>
            <person name="Kadota M"/>
            <person name="Koyanagi M"/>
            <person name="Keeley SD"/>
            <person name="Tatsumi K"/>
            <person name="Tanaka K"/>
            <person name="Motone F"/>
            <person name="Kageyama Y"/>
            <person name="Nozu R"/>
            <person name="Adachi N"/>
            <person name="Nishimura O"/>
            <person name="Nakagawa R"/>
            <person name="Tanegashima C"/>
            <person name="Kiyatake I"/>
            <person name="Matsumoto R"/>
            <person name="Murakumo K"/>
            <person name="Nishida K"/>
            <person name="Terakita A"/>
            <person name="Kuratani S"/>
            <person name="Sato K"/>
            <person name="Hyodo S Kuraku.S."/>
        </authorList>
    </citation>
    <scope>NUCLEOTIDE SEQUENCE [LARGE SCALE GENOMIC DNA]</scope>
</reference>
<name>A0A401PBY6_SCYTO</name>
<comment type="caution">
    <text evidence="1">The sequence shown here is derived from an EMBL/GenBank/DDBJ whole genome shotgun (WGS) entry which is preliminary data.</text>
</comment>
<proteinExistence type="predicted"/>
<dbReference type="EMBL" id="BFAA01001829">
    <property type="protein sequence ID" value="GCB70627.1"/>
    <property type="molecule type" value="Genomic_DNA"/>
</dbReference>
<evidence type="ECO:0000313" key="2">
    <source>
        <dbReference type="Proteomes" id="UP000288216"/>
    </source>
</evidence>
<gene>
    <name evidence="1" type="ORF">scyTo_0005730</name>
</gene>
<dbReference type="PANTHER" id="PTHR21621">
    <property type="entry name" value="RIBOSOMAL PROTEIN S6 MODIFICATION PROTEIN"/>
    <property type="match status" value="1"/>
</dbReference>
<dbReference type="GO" id="GO:0072590">
    <property type="term" value="F:N-acetyl-L-aspartate-L-glutamate ligase activity"/>
    <property type="evidence" value="ECO:0007669"/>
    <property type="project" value="TreeGrafter"/>
</dbReference>
<evidence type="ECO:0000313" key="1">
    <source>
        <dbReference type="EMBL" id="GCB70627.1"/>
    </source>
</evidence>
<dbReference type="PANTHER" id="PTHR21621:SF0">
    <property type="entry name" value="BETA-CITRYLGLUTAMATE SYNTHASE B-RELATED"/>
    <property type="match status" value="1"/>
</dbReference>
<dbReference type="AlphaFoldDB" id="A0A401PBY6"/>
<organism evidence="1 2">
    <name type="scientific">Scyliorhinus torazame</name>
    <name type="common">Cloudy catshark</name>
    <name type="synonym">Catulus torazame</name>
    <dbReference type="NCBI Taxonomy" id="75743"/>
    <lineage>
        <taxon>Eukaryota</taxon>
        <taxon>Metazoa</taxon>
        <taxon>Chordata</taxon>
        <taxon>Craniata</taxon>
        <taxon>Vertebrata</taxon>
        <taxon>Chondrichthyes</taxon>
        <taxon>Elasmobranchii</taxon>
        <taxon>Galeomorphii</taxon>
        <taxon>Galeoidea</taxon>
        <taxon>Carcharhiniformes</taxon>
        <taxon>Scyliorhinidae</taxon>
        <taxon>Scyliorhinus</taxon>
    </lineage>
</organism>
<dbReference type="OrthoDB" id="10265738at2759"/>
<dbReference type="GO" id="GO:0005737">
    <property type="term" value="C:cytoplasm"/>
    <property type="evidence" value="ECO:0007669"/>
    <property type="project" value="TreeGrafter"/>
</dbReference>
<dbReference type="STRING" id="75743.A0A401PBY6"/>
<dbReference type="Proteomes" id="UP000288216">
    <property type="component" value="Unassembled WGS sequence"/>
</dbReference>